<keyword evidence="2" id="KW-0378">Hydrolase</keyword>
<name>A0A951IW38_9BACT</name>
<comment type="caution">
    <text evidence="2">The sequence shown here is derived from an EMBL/GenBank/DDBJ whole genome shotgun (WGS) entry which is preliminary data.</text>
</comment>
<evidence type="ECO:0000313" key="3">
    <source>
        <dbReference type="Proteomes" id="UP000727490"/>
    </source>
</evidence>
<dbReference type="CDD" id="cd01038">
    <property type="entry name" value="Endonuclease_DUF559"/>
    <property type="match status" value="1"/>
</dbReference>
<gene>
    <name evidence="2" type="ORF">EGN73_02055</name>
</gene>
<feature type="domain" description="DUF559" evidence="1">
    <location>
        <begin position="17"/>
        <end position="122"/>
    </location>
</feature>
<keyword evidence="2" id="KW-0540">Nuclease</keyword>
<dbReference type="Pfam" id="PF04480">
    <property type="entry name" value="DUF559"/>
    <property type="match status" value="1"/>
</dbReference>
<protein>
    <submittedName>
        <fullName evidence="2">Endonuclease domain-containing protein</fullName>
    </submittedName>
</protein>
<dbReference type="PANTHER" id="PTHR38590">
    <property type="entry name" value="BLL0828 PROTEIN"/>
    <property type="match status" value="1"/>
</dbReference>
<accession>A0A951IW38</accession>
<keyword evidence="3" id="KW-1185">Reference proteome</keyword>
<dbReference type="InterPro" id="IPR007569">
    <property type="entry name" value="DUF559"/>
</dbReference>
<dbReference type="InterPro" id="IPR047216">
    <property type="entry name" value="Endonuclease_DUF559_bact"/>
</dbReference>
<reference evidence="2 3" key="1">
    <citation type="journal article" date="2020" name="Syst. Appl. Microbiol.">
        <title>Arthrospiribacter ruber gen. nov., sp. nov., a novel bacterium isolated from Arthrospira cultures.</title>
        <authorList>
            <person name="Waleron M."/>
            <person name="Misztak A."/>
            <person name="Waleron M.M."/>
            <person name="Furmaniak M."/>
            <person name="Mrozik A."/>
            <person name="Waleron K."/>
        </authorList>
    </citation>
    <scope>NUCLEOTIDE SEQUENCE [LARGE SCALE GENOMIC DNA]</scope>
    <source>
        <strain evidence="2 3">DPMB0001</strain>
    </source>
</reference>
<dbReference type="PANTHER" id="PTHR38590:SF1">
    <property type="entry name" value="BLL0828 PROTEIN"/>
    <property type="match status" value="1"/>
</dbReference>
<dbReference type="GO" id="GO:0004519">
    <property type="term" value="F:endonuclease activity"/>
    <property type="evidence" value="ECO:0007669"/>
    <property type="project" value="UniProtKB-KW"/>
</dbReference>
<organism evidence="2 3">
    <name type="scientific">Arthrospiribacter ruber</name>
    <dbReference type="NCBI Taxonomy" id="2487934"/>
    <lineage>
        <taxon>Bacteria</taxon>
        <taxon>Pseudomonadati</taxon>
        <taxon>Bacteroidota</taxon>
        <taxon>Cytophagia</taxon>
        <taxon>Cytophagales</taxon>
        <taxon>Cyclobacteriaceae</taxon>
        <taxon>Arthrospiribacter</taxon>
    </lineage>
</organism>
<dbReference type="AlphaFoldDB" id="A0A951IW38"/>
<dbReference type="RefSeq" id="WP_219286612.1">
    <property type="nucleotide sequence ID" value="NZ_RPHB01000001.1"/>
</dbReference>
<evidence type="ECO:0000313" key="2">
    <source>
        <dbReference type="EMBL" id="MBW3466598.1"/>
    </source>
</evidence>
<dbReference type="EMBL" id="RPHB01000001">
    <property type="protein sequence ID" value="MBW3466598.1"/>
    <property type="molecule type" value="Genomic_DNA"/>
</dbReference>
<proteinExistence type="predicted"/>
<dbReference type="Proteomes" id="UP000727490">
    <property type="component" value="Unassembled WGS sequence"/>
</dbReference>
<sequence>MSNYKENLFYGASPLIHARARDLRKSMTPAEMKLWEKLKGKALEGYKFRRQHPICNFIVDFYCHSSKLVIELDGSIHDLPDQKEYDSGRQYELQEFGLRVLRFTNEEVIQSTEKVIKEILEAI</sequence>
<keyword evidence="2" id="KW-0255">Endonuclease</keyword>
<evidence type="ECO:0000259" key="1">
    <source>
        <dbReference type="Pfam" id="PF04480"/>
    </source>
</evidence>